<evidence type="ECO:0000313" key="3">
    <source>
        <dbReference type="EMBL" id="MBF1968535.1"/>
    </source>
</evidence>
<reference evidence="4" key="2">
    <citation type="journal article" date="2023" name="J. Antimicrob. Chemother.">
        <title>Emergence of OXA-48-producing Enterobacter hormaechei in a Swiss companion animal clinic and their genetic relationship to clinical human isolates.</title>
        <authorList>
            <person name="Dona V."/>
            <person name="Nordmann P."/>
            <person name="Kittl S."/>
            <person name="Schuller S."/>
            <person name="Bouvier M."/>
            <person name="Poirel L."/>
            <person name="Endimiani A."/>
            <person name="Perreten V."/>
        </authorList>
    </citation>
    <scope>NUCLEOTIDE SEQUENCE</scope>
    <source>
        <strain evidence="4">Ehh_25</strain>
    </source>
</reference>
<dbReference type="RefSeq" id="WP_006811226.1">
    <property type="nucleotide sequence ID" value="NZ_CAIZUP010000001.1"/>
</dbReference>
<dbReference type="InterPro" id="IPR011004">
    <property type="entry name" value="Trimer_LpxA-like_sf"/>
</dbReference>
<dbReference type="CDD" id="cd04647">
    <property type="entry name" value="LbH_MAT_like"/>
    <property type="match status" value="1"/>
</dbReference>
<protein>
    <submittedName>
        <fullName evidence="4">Acyltransferase</fullName>
        <ecNumber evidence="4">2.3.1.-</ecNumber>
    </submittedName>
</protein>
<dbReference type="PANTHER" id="PTHR23416:SF23">
    <property type="entry name" value="ACETYLTRANSFERASE C18B11.09C-RELATED"/>
    <property type="match status" value="1"/>
</dbReference>
<keyword evidence="4" id="KW-0012">Acyltransferase</keyword>
<keyword evidence="2 4" id="KW-0808">Transferase</keyword>
<dbReference type="SUPFAM" id="SSF51161">
    <property type="entry name" value="Trimeric LpxA-like enzymes"/>
    <property type="match status" value="1"/>
</dbReference>
<evidence type="ECO:0000256" key="1">
    <source>
        <dbReference type="ARBA" id="ARBA00007274"/>
    </source>
</evidence>
<dbReference type="GO" id="GO:0008374">
    <property type="term" value="F:O-acyltransferase activity"/>
    <property type="evidence" value="ECO:0007669"/>
    <property type="project" value="TreeGrafter"/>
</dbReference>
<dbReference type="EMBL" id="JADIXG010000001">
    <property type="protein sequence ID" value="MBF1968535.1"/>
    <property type="molecule type" value="Genomic_DNA"/>
</dbReference>
<reference evidence="3 5" key="1">
    <citation type="submission" date="2020-10" db="EMBL/GenBank/DDBJ databases">
        <title>Genomic surveiliance of eskapee pathogens from blood stream infections in KZN.</title>
        <authorList>
            <person name="Hetsa B.A."/>
            <person name="Amoako D.G."/>
            <person name="Akebe A.L.K."/>
            <person name="Essack S."/>
        </authorList>
    </citation>
    <scope>NUCLEOTIDE SEQUENCE [LARGE SCALE GENOMIC DNA]</scope>
    <source>
        <strain evidence="3 5">E6</strain>
    </source>
</reference>
<dbReference type="InterPro" id="IPR001451">
    <property type="entry name" value="Hexapep"/>
</dbReference>
<dbReference type="InterPro" id="IPR051159">
    <property type="entry name" value="Hexapeptide_acetyltransf"/>
</dbReference>
<dbReference type="PANTHER" id="PTHR23416">
    <property type="entry name" value="SIALIC ACID SYNTHASE-RELATED"/>
    <property type="match status" value="1"/>
</dbReference>
<name>A0AAX3YY05_9ENTR</name>
<dbReference type="GeneID" id="93198713"/>
<evidence type="ECO:0000256" key="2">
    <source>
        <dbReference type="ARBA" id="ARBA00022679"/>
    </source>
</evidence>
<dbReference type="Gene3D" id="2.160.10.10">
    <property type="entry name" value="Hexapeptide repeat proteins"/>
    <property type="match status" value="1"/>
</dbReference>
<dbReference type="Pfam" id="PF14602">
    <property type="entry name" value="Hexapep_2"/>
    <property type="match status" value="1"/>
</dbReference>
<evidence type="ECO:0000313" key="6">
    <source>
        <dbReference type="Proteomes" id="UP001229386"/>
    </source>
</evidence>
<evidence type="ECO:0000313" key="5">
    <source>
        <dbReference type="Proteomes" id="UP000662438"/>
    </source>
</evidence>
<accession>A0AAX3YY05</accession>
<organism evidence="4 6">
    <name type="scientific">Enterobacter hormaechei</name>
    <dbReference type="NCBI Taxonomy" id="158836"/>
    <lineage>
        <taxon>Bacteria</taxon>
        <taxon>Pseudomonadati</taxon>
        <taxon>Pseudomonadota</taxon>
        <taxon>Gammaproteobacteria</taxon>
        <taxon>Enterobacterales</taxon>
        <taxon>Enterobacteriaceae</taxon>
        <taxon>Enterobacter</taxon>
        <taxon>Enterobacter cloacae complex</taxon>
    </lineage>
</organism>
<dbReference type="Proteomes" id="UP001229386">
    <property type="component" value="Chromosome"/>
</dbReference>
<sequence>MLIKAFRKFRQILNTAIYKSLYKRLYINPLKSHFFGVITIENEGEVIVEDLFRARRGMCINCKGGKIKIGKSVFFNNNVTINCQQSVSIGDNVLIGEDVKIYDHDHDYRKGNIEKRDSFICSPVSIGHNVWIGSNVLILRGVTIGDNCIVSAGSIVTKSIPSDNILIQKQISEYKQIKLL</sequence>
<comment type="similarity">
    <text evidence="1">Belongs to the transferase hexapeptide repeat family.</text>
</comment>
<dbReference type="EMBL" id="CP126746">
    <property type="protein sequence ID" value="WMB09773.1"/>
    <property type="molecule type" value="Genomic_DNA"/>
</dbReference>
<dbReference type="EC" id="2.3.1.-" evidence="4"/>
<evidence type="ECO:0000313" key="4">
    <source>
        <dbReference type="EMBL" id="WMB09773.1"/>
    </source>
</evidence>
<proteinExistence type="inferred from homology"/>
<dbReference type="AlphaFoldDB" id="A0AAX3YY05"/>
<gene>
    <name evidence="3" type="ORF">ISX34_01420</name>
    <name evidence="4" type="ORF">QPR60_14400</name>
</gene>
<dbReference type="Proteomes" id="UP000662438">
    <property type="component" value="Unassembled WGS sequence"/>
</dbReference>